<comment type="caution">
    <text evidence="1">The sequence shown here is derived from an EMBL/GenBank/DDBJ whole genome shotgun (WGS) entry which is preliminary data.</text>
</comment>
<gene>
    <name evidence="1" type="ORF">HGA02_00995</name>
</gene>
<sequence length="417" mass="45829">MNNVRHLTWRSMILDPSPEVRAKGYSRVPLDLEDARPDLERAMGGRDGVGDDAVTFLVGRGDAVARSMLVEPLRHASPFTEHALRAAVGEIDVRRHTPDPRLAVPPLQPWLDGPAPPRFAEMLDDVVTRWIGMQRRDLYAARRRLEERGGDPDADLWFRQTTEAVAAHAALTLEDCAQAVRAIEGRGGPVHPLIRALTDIRFADEVGPMLSPLQRLRLGWQDDRPNILMWNFDYQGLDLRLFADAVSRLGVRRPAALIARCYLLGDYLLPTVAWPFFVEHPERLDDCLGLAVPEAPVKDEWLVKALGVLAQMPVMPSRYLPRVVDLSVSGPARPRAAARRVVETHGDPLAVATGALRHGRGAIRASAAKWLDEQGATAALPDLRAALARETSAPTRTTITAVVGRLETSVVPSGSTP</sequence>
<protein>
    <submittedName>
        <fullName evidence="1">Uncharacterized protein</fullName>
    </submittedName>
</protein>
<keyword evidence="2" id="KW-1185">Reference proteome</keyword>
<dbReference type="EMBL" id="JAAXOY010000005">
    <property type="protein sequence ID" value="NKY38146.1"/>
    <property type="molecule type" value="Genomic_DNA"/>
</dbReference>
<evidence type="ECO:0000313" key="2">
    <source>
        <dbReference type="Proteomes" id="UP000777774"/>
    </source>
</evidence>
<dbReference type="RefSeq" id="WP_168676610.1">
    <property type="nucleotide sequence ID" value="NZ_JAAXOY010000005.1"/>
</dbReference>
<reference evidence="1 2" key="1">
    <citation type="submission" date="2020-04" db="EMBL/GenBank/DDBJ databases">
        <title>MicrobeNet Type strains.</title>
        <authorList>
            <person name="Nicholson A.C."/>
        </authorList>
    </citation>
    <scope>NUCLEOTIDE SEQUENCE [LARGE SCALE GENOMIC DNA]</scope>
    <source>
        <strain evidence="1 2">ATCC BAA-787</strain>
    </source>
</reference>
<dbReference type="Proteomes" id="UP000777774">
    <property type="component" value="Unassembled WGS sequence"/>
</dbReference>
<evidence type="ECO:0000313" key="1">
    <source>
        <dbReference type="EMBL" id="NKY38146.1"/>
    </source>
</evidence>
<organism evidence="1 2">
    <name type="scientific">Cellulomonas septica</name>
    <dbReference type="NCBI Taxonomy" id="285080"/>
    <lineage>
        <taxon>Bacteria</taxon>
        <taxon>Bacillati</taxon>
        <taxon>Actinomycetota</taxon>
        <taxon>Actinomycetes</taxon>
        <taxon>Micrococcales</taxon>
        <taxon>Cellulomonadaceae</taxon>
        <taxon>Cellulomonas</taxon>
    </lineage>
</organism>
<accession>A0ABX1JWD1</accession>
<proteinExistence type="predicted"/>
<name>A0ABX1JWD1_9CELL</name>